<keyword evidence="4" id="KW-1185">Reference proteome</keyword>
<keyword evidence="1" id="KW-0812">Transmembrane</keyword>
<accession>A0AA44DAR1</accession>
<evidence type="ECO:0000313" key="3">
    <source>
        <dbReference type="EMBL" id="NKY13008.1"/>
    </source>
</evidence>
<keyword evidence="2" id="KW-0732">Signal</keyword>
<feature type="transmembrane region" description="Helical" evidence="1">
    <location>
        <begin position="120"/>
        <end position="142"/>
    </location>
</feature>
<protein>
    <recommendedName>
        <fullName evidence="5">Integral membrane protein</fullName>
    </recommendedName>
</protein>
<keyword evidence="1" id="KW-0472">Membrane</keyword>
<evidence type="ECO:0000313" key="4">
    <source>
        <dbReference type="Proteomes" id="UP000570003"/>
    </source>
</evidence>
<evidence type="ECO:0000256" key="2">
    <source>
        <dbReference type="SAM" id="SignalP"/>
    </source>
</evidence>
<dbReference type="RefSeq" id="WP_168437283.1">
    <property type="nucleotide sequence ID" value="NZ_JAAXOU010000011.1"/>
</dbReference>
<evidence type="ECO:0000256" key="1">
    <source>
        <dbReference type="SAM" id="Phobius"/>
    </source>
</evidence>
<feature type="transmembrane region" description="Helical" evidence="1">
    <location>
        <begin position="87"/>
        <end position="108"/>
    </location>
</feature>
<dbReference type="Proteomes" id="UP000570003">
    <property type="component" value="Unassembled WGS sequence"/>
</dbReference>
<dbReference type="EMBL" id="JAAXOU010000011">
    <property type="protein sequence ID" value="NKY13008.1"/>
    <property type="molecule type" value="Genomic_DNA"/>
</dbReference>
<gene>
    <name evidence="3" type="ORF">HGA06_02145</name>
</gene>
<dbReference type="AlphaFoldDB" id="A0AA44DAR1"/>
<evidence type="ECO:0008006" key="5">
    <source>
        <dbReference type="Google" id="ProtNLM"/>
    </source>
</evidence>
<organism evidence="3 4">
    <name type="scientific">Streptomyces somaliensis (strain ATCC 33201 / DSM 40738 / JCM 12659 / KCTC 9044 / NCTC 11332 / NRRL B-12077 / IP 733)</name>
    <dbReference type="NCBI Taxonomy" id="1134445"/>
    <lineage>
        <taxon>Bacteria</taxon>
        <taxon>Bacillati</taxon>
        <taxon>Actinomycetota</taxon>
        <taxon>Actinomycetes</taxon>
        <taxon>Kitasatosporales</taxon>
        <taxon>Streptomycetaceae</taxon>
        <taxon>Streptomyces</taxon>
    </lineage>
</organism>
<comment type="caution">
    <text evidence="3">The sequence shown here is derived from an EMBL/GenBank/DDBJ whole genome shotgun (WGS) entry which is preliminary data.</text>
</comment>
<reference evidence="3 4" key="1">
    <citation type="submission" date="2020-04" db="EMBL/GenBank/DDBJ databases">
        <title>MicrobeNet Type strains.</title>
        <authorList>
            <person name="Nicholson A.C."/>
        </authorList>
    </citation>
    <scope>NUCLEOTIDE SEQUENCE [LARGE SCALE GENOMIC DNA]</scope>
    <source>
        <strain evidence="3 4">DSM 40738</strain>
    </source>
</reference>
<feature type="transmembrane region" description="Helical" evidence="1">
    <location>
        <begin position="47"/>
        <end position="66"/>
    </location>
</feature>
<sequence>MNPVLAFARSRNVPRAAAGALLVALAATAFAGARVDVPDFRHLVDFGIPVAAVAPVGHAVVLGTTLHSPMADLESTAARPLGAYRRVHLVALTLLAVALSALPVAAGLPFEVFAASARNAAGYLGLAVISARLFGSGLAWLLPLGTFGPTLLLGVGEDNAPEWWAWSIEAASRPSALLIAAALWSTALVLPAGPPRAEDRAEA</sequence>
<name>A0AA44DAR1_STRE0</name>
<keyword evidence="1" id="KW-1133">Transmembrane helix</keyword>
<feature type="signal peptide" evidence="2">
    <location>
        <begin position="1"/>
        <end position="31"/>
    </location>
</feature>
<feature type="chain" id="PRO_5041236517" description="Integral membrane protein" evidence="2">
    <location>
        <begin position="32"/>
        <end position="203"/>
    </location>
</feature>
<proteinExistence type="predicted"/>